<keyword evidence="4" id="KW-1185">Reference proteome</keyword>
<dbReference type="GO" id="GO:0016887">
    <property type="term" value="F:ATP hydrolysis activity"/>
    <property type="evidence" value="ECO:0007669"/>
    <property type="project" value="InterPro"/>
</dbReference>
<evidence type="ECO:0000313" key="4">
    <source>
        <dbReference type="Proteomes" id="UP000233293"/>
    </source>
</evidence>
<dbReference type="RefSeq" id="WP_101248710.1">
    <property type="nucleotide sequence ID" value="NZ_PIUM01000001.1"/>
</dbReference>
<dbReference type="Pfam" id="PF00437">
    <property type="entry name" value="T2SSE"/>
    <property type="match status" value="1"/>
</dbReference>
<dbReference type="InterPro" id="IPR001482">
    <property type="entry name" value="T2SS/T4SS_dom"/>
</dbReference>
<reference evidence="4" key="1">
    <citation type="submission" date="2017-12" db="EMBL/GenBank/DDBJ databases">
        <title>Draft genome sequence of Telmatospirillum siberiense 26-4b1T, an acidotolerant peatland alphaproteobacterium potentially involved in sulfur cycling.</title>
        <authorList>
            <person name="Hausmann B."/>
            <person name="Pjevac P."/>
            <person name="Schreck K."/>
            <person name="Herbold C.W."/>
            <person name="Daims H."/>
            <person name="Wagner M."/>
            <person name="Pester M."/>
            <person name="Loy A."/>
        </authorList>
    </citation>
    <scope>NUCLEOTIDE SEQUENCE [LARGE SCALE GENOMIC DNA]</scope>
    <source>
        <strain evidence="4">26-4b1</strain>
    </source>
</reference>
<dbReference type="PANTHER" id="PTHR30486:SF6">
    <property type="entry name" value="TYPE IV PILUS RETRACTATION ATPASE PILT"/>
    <property type="match status" value="1"/>
</dbReference>
<dbReference type="Proteomes" id="UP000233293">
    <property type="component" value="Unassembled WGS sequence"/>
</dbReference>
<dbReference type="AlphaFoldDB" id="A0A2N3Q1E4"/>
<dbReference type="EMBL" id="PIUM01000001">
    <property type="protein sequence ID" value="PKU26479.1"/>
    <property type="molecule type" value="Genomic_DNA"/>
</dbReference>
<gene>
    <name evidence="3" type="ORF">CWS72_01135</name>
</gene>
<dbReference type="OrthoDB" id="9810761at2"/>
<dbReference type="Gene3D" id="3.30.450.90">
    <property type="match status" value="1"/>
</dbReference>
<feature type="domain" description="AAA+ ATPase" evidence="2">
    <location>
        <begin position="157"/>
        <end position="309"/>
    </location>
</feature>
<accession>A0A2N3Q1E4</accession>
<comment type="caution">
    <text evidence="3">The sequence shown here is derived from an EMBL/GenBank/DDBJ whole genome shotgun (WGS) entry which is preliminary data.</text>
</comment>
<dbReference type="SUPFAM" id="SSF52540">
    <property type="entry name" value="P-loop containing nucleoside triphosphate hydrolases"/>
    <property type="match status" value="1"/>
</dbReference>
<organism evidence="3 4">
    <name type="scientific">Telmatospirillum siberiense</name>
    <dbReference type="NCBI Taxonomy" id="382514"/>
    <lineage>
        <taxon>Bacteria</taxon>
        <taxon>Pseudomonadati</taxon>
        <taxon>Pseudomonadota</taxon>
        <taxon>Alphaproteobacteria</taxon>
        <taxon>Rhodospirillales</taxon>
        <taxon>Rhodospirillaceae</taxon>
        <taxon>Telmatospirillum</taxon>
    </lineage>
</organism>
<dbReference type="InterPro" id="IPR027417">
    <property type="entry name" value="P-loop_NTPase"/>
</dbReference>
<evidence type="ECO:0000259" key="2">
    <source>
        <dbReference type="SMART" id="SM00382"/>
    </source>
</evidence>
<dbReference type="Gene3D" id="3.40.50.300">
    <property type="entry name" value="P-loop containing nucleotide triphosphate hydrolases"/>
    <property type="match status" value="1"/>
</dbReference>
<evidence type="ECO:0000256" key="1">
    <source>
        <dbReference type="ARBA" id="ARBA00006611"/>
    </source>
</evidence>
<comment type="similarity">
    <text evidence="1">Belongs to the GSP E family.</text>
</comment>
<evidence type="ECO:0000313" key="3">
    <source>
        <dbReference type="EMBL" id="PKU26479.1"/>
    </source>
</evidence>
<proteinExistence type="inferred from homology"/>
<dbReference type="SMART" id="SM00382">
    <property type="entry name" value="AAA"/>
    <property type="match status" value="1"/>
</dbReference>
<dbReference type="InterPro" id="IPR003593">
    <property type="entry name" value="AAA+_ATPase"/>
</dbReference>
<dbReference type="PANTHER" id="PTHR30486">
    <property type="entry name" value="TWITCHING MOTILITY PROTEIN PILT"/>
    <property type="match status" value="1"/>
</dbReference>
<name>A0A2N3Q1E4_9PROT</name>
<dbReference type="InterPro" id="IPR050921">
    <property type="entry name" value="T4SS_GSP_E_ATPase"/>
</dbReference>
<protein>
    <recommendedName>
        <fullName evidence="2">AAA+ ATPase domain-containing protein</fullName>
    </recommendedName>
</protein>
<sequence>MNPLLEDTLRRLAVHYSGPDVEEVAMNRPGEVWVKMAGGGWQVRSDPALSEDYVVILCQQLANVSGQVFHRRRMPLLYTTLPEGHRFTALVGPNVRYDMGDVQGIAVTVRVFNPERKITLDRYGLKRKSVLADVPLSHGQKRYDDTPLEDLLAAVQGREAILISGATSTGKTSFLNAIVGYLPEDSRVLTVEDAREVVVPHPNRVHLVVSRTETTNGIDFMRVVDAVVRMTPDVIICGEIGISNAPGVFRLMTTGHTNFMATIHASSPEAALRAFYQNLAQSNPGIDAGAAVDIIAQAFGRIVQIDRQGARRVVTAIDIPRLAHAAVAMDDA</sequence>